<protein>
    <recommendedName>
        <fullName evidence="6">DUF1446-domain-containing protein</fullName>
    </recommendedName>
</protein>
<evidence type="ECO:0000256" key="1">
    <source>
        <dbReference type="SAM" id="MobiDB-lite"/>
    </source>
</evidence>
<comment type="caution">
    <text evidence="4">The sequence shown here is derived from an EMBL/GenBank/DDBJ whole genome shotgun (WGS) entry which is preliminary data.</text>
</comment>
<feature type="compositionally biased region" description="Polar residues" evidence="1">
    <location>
        <begin position="482"/>
        <end position="499"/>
    </location>
</feature>
<dbReference type="PANTHER" id="PTHR47585:SF2">
    <property type="entry name" value="DUF1446 DOMAIN PROTEIN (AFU_ORTHOLOGUE AFUA_6G11420)"/>
    <property type="match status" value="1"/>
</dbReference>
<dbReference type="InterPro" id="IPR010839">
    <property type="entry name" value="AtuA_N"/>
</dbReference>
<evidence type="ECO:0000259" key="3">
    <source>
        <dbReference type="Pfam" id="PF23544"/>
    </source>
</evidence>
<reference evidence="4 5" key="1">
    <citation type="submission" date="2017-05" db="EMBL/GenBank/DDBJ databases">
        <title>Draft genome sequence of Elsinoe australis.</title>
        <authorList>
            <person name="Cheng Q."/>
        </authorList>
    </citation>
    <scope>NUCLEOTIDE SEQUENCE [LARGE SCALE GENOMIC DNA]</scope>
    <source>
        <strain evidence="4 5">NL1</strain>
    </source>
</reference>
<gene>
    <name evidence="4" type="ORF">B9Z65_3630</name>
</gene>
<evidence type="ECO:0000313" key="5">
    <source>
        <dbReference type="Proteomes" id="UP000243723"/>
    </source>
</evidence>
<organism evidence="4 5">
    <name type="scientific">Elsinoe australis</name>
    <dbReference type="NCBI Taxonomy" id="40998"/>
    <lineage>
        <taxon>Eukaryota</taxon>
        <taxon>Fungi</taxon>
        <taxon>Dikarya</taxon>
        <taxon>Ascomycota</taxon>
        <taxon>Pezizomycotina</taxon>
        <taxon>Dothideomycetes</taxon>
        <taxon>Dothideomycetidae</taxon>
        <taxon>Myriangiales</taxon>
        <taxon>Elsinoaceae</taxon>
        <taxon>Elsinoe</taxon>
    </lineage>
</organism>
<dbReference type="OrthoDB" id="10265871at2759"/>
<evidence type="ECO:0000259" key="2">
    <source>
        <dbReference type="Pfam" id="PF07287"/>
    </source>
</evidence>
<feature type="region of interest" description="Disordered" evidence="1">
    <location>
        <begin position="472"/>
        <end position="504"/>
    </location>
</feature>
<dbReference type="InterPro" id="IPR056362">
    <property type="entry name" value="AtuA-like_ferredoxin_dom"/>
</dbReference>
<accession>A0A2P8AFR4</accession>
<dbReference type="AlphaFoldDB" id="A0A2P8AFR4"/>
<dbReference type="EMBL" id="NHZQ01000010">
    <property type="protein sequence ID" value="PSK59306.1"/>
    <property type="molecule type" value="Genomic_DNA"/>
</dbReference>
<evidence type="ECO:0000313" key="4">
    <source>
        <dbReference type="EMBL" id="PSK59306.1"/>
    </source>
</evidence>
<feature type="domain" description="AtuA-like ferredoxin-fold" evidence="3">
    <location>
        <begin position="512"/>
        <end position="609"/>
    </location>
</feature>
<name>A0A2P8AFR4_9PEZI</name>
<feature type="domain" description="Acyclic terpene utilisation N-terminal" evidence="2">
    <location>
        <begin position="7"/>
        <end position="469"/>
    </location>
</feature>
<dbReference type="Pfam" id="PF23544">
    <property type="entry name" value="AtuA_ferredoxin"/>
    <property type="match status" value="1"/>
</dbReference>
<evidence type="ECO:0008006" key="6">
    <source>
        <dbReference type="Google" id="ProtNLM"/>
    </source>
</evidence>
<proteinExistence type="predicted"/>
<keyword evidence="5" id="KW-1185">Reference proteome</keyword>
<dbReference type="PANTHER" id="PTHR47585">
    <property type="match status" value="1"/>
</dbReference>
<dbReference type="Proteomes" id="UP000243723">
    <property type="component" value="Unassembled WGS sequence"/>
</dbReference>
<dbReference type="STRING" id="40998.A0A2P8AFR4"/>
<dbReference type="Pfam" id="PF07287">
    <property type="entry name" value="AtuA"/>
    <property type="match status" value="1"/>
</dbReference>
<sequence>MPPERPIRIAGSSGAAFDRRHAMATFATYHPDDPIDVIIGDFLSEANMTARGTSKYDATASTFSPVAAPAASAAPPAYEPTFLESLWPALDDIARHGIKVAVNAGASDTELLYLEVRKMVRRRGLGLKVAWVSGDEVMEAVKRAVEEGRNEFVNICTGEKLRDWGFEAVYAQAYLGGLGIAEAFARGADIVVCGRVSDASPVIGAAAWWHGWGRERIKELANAFVAGHLVECSNYVCGGNFTGFKGLESKMWEDIGYPIAEIGEKGDVVIAKSVWGGGEVSVDTCSSQLLYEIQGPWYFNSDVTAILDEMWFEQLGPNRVAVRGVKGDLPPPTTKVGLTAKGGYQAEVHWFMTGLDIEQKAKMMEAQARHGLKPYETLFSKLEFTLNGSAAENATNQNAATVDFRILAQAAKESSLMPQYFFRPVVDPIMEGYPGATPHLDWRQALPKPIYEYYVTLMPQTDVEHKAHLWTGDEISIPPPTKTKTYPSQQPDQPVTSETSSKDFGPTVQGPLGWIAHARSGDKGSDCNVGFWVRRQDEYDWVRTILSTEKVKELLADEYNGKKIDRFELKNLRAVHFLLHDHLDRGVSCSSSYDFLGKNVAEFLRSRWVELPKRFLDRGKL</sequence>